<reference evidence="1" key="1">
    <citation type="submission" date="2023-05" db="EMBL/GenBank/DDBJ databases">
        <authorList>
            <person name="Huff M."/>
        </authorList>
    </citation>
    <scope>NUCLEOTIDE SEQUENCE</scope>
</reference>
<dbReference type="Proteomes" id="UP000834106">
    <property type="component" value="Chromosome 21"/>
</dbReference>
<protein>
    <submittedName>
        <fullName evidence="1">Uncharacterized protein</fullName>
    </submittedName>
</protein>
<dbReference type="AlphaFoldDB" id="A0AAD2AC41"/>
<accession>A0AAD2AC41</accession>
<keyword evidence="2" id="KW-1185">Reference proteome</keyword>
<dbReference type="GO" id="GO:0001405">
    <property type="term" value="C:PAM complex, Tim23 associated import motor"/>
    <property type="evidence" value="ECO:0007669"/>
    <property type="project" value="TreeGrafter"/>
</dbReference>
<name>A0AAD2AC41_9LAMI</name>
<dbReference type="PANTHER" id="PTHR12763">
    <property type="match status" value="1"/>
</dbReference>
<dbReference type="GO" id="GO:0030150">
    <property type="term" value="P:protein import into mitochondrial matrix"/>
    <property type="evidence" value="ECO:0007669"/>
    <property type="project" value="TreeGrafter"/>
</dbReference>
<dbReference type="EMBL" id="OU503056">
    <property type="protein sequence ID" value="CAI9785480.1"/>
    <property type="molecule type" value="Genomic_DNA"/>
</dbReference>
<evidence type="ECO:0000313" key="2">
    <source>
        <dbReference type="Proteomes" id="UP000834106"/>
    </source>
</evidence>
<sequence length="104" mass="11418">MGALEEKVEALLKLSQQNVEDRNSNAITPQGTPLLAGLATAATAYAGRYGIQAWQAFKARPPTARMLKFYEGDKKDVWQAMPNSSLLKLGELQIHVQSLACSYH</sequence>
<organism evidence="1 2">
    <name type="scientific">Fraxinus pennsylvanica</name>
    <dbReference type="NCBI Taxonomy" id="56036"/>
    <lineage>
        <taxon>Eukaryota</taxon>
        <taxon>Viridiplantae</taxon>
        <taxon>Streptophyta</taxon>
        <taxon>Embryophyta</taxon>
        <taxon>Tracheophyta</taxon>
        <taxon>Spermatophyta</taxon>
        <taxon>Magnoliopsida</taxon>
        <taxon>eudicotyledons</taxon>
        <taxon>Gunneridae</taxon>
        <taxon>Pentapetalae</taxon>
        <taxon>asterids</taxon>
        <taxon>lamiids</taxon>
        <taxon>Lamiales</taxon>
        <taxon>Oleaceae</taxon>
        <taxon>Oleeae</taxon>
        <taxon>Fraxinus</taxon>
    </lineage>
</organism>
<proteinExistence type="predicted"/>
<gene>
    <name evidence="1" type="ORF">FPE_LOCUS32910</name>
</gene>
<dbReference type="GO" id="GO:0001671">
    <property type="term" value="F:ATPase activator activity"/>
    <property type="evidence" value="ECO:0007669"/>
    <property type="project" value="TreeGrafter"/>
</dbReference>
<dbReference type="PANTHER" id="PTHR12763:SF51">
    <property type="entry name" value="MITOCHONDRIAL IMPORT INNER MEMBRANE TRANSLOCASE SUBUNIT TIM14-3"/>
    <property type="match status" value="1"/>
</dbReference>
<evidence type="ECO:0000313" key="1">
    <source>
        <dbReference type="EMBL" id="CAI9785480.1"/>
    </source>
</evidence>